<name>A0A369JCL8_HYPMA</name>
<dbReference type="AlphaFoldDB" id="A0A369JCL8"/>
<dbReference type="Proteomes" id="UP000076154">
    <property type="component" value="Unassembled WGS sequence"/>
</dbReference>
<dbReference type="EMBL" id="LUEZ02000112">
    <property type="protein sequence ID" value="RDB17463.1"/>
    <property type="molecule type" value="Genomic_DNA"/>
</dbReference>
<dbReference type="Gene3D" id="3.40.50.720">
    <property type="entry name" value="NAD(P)-binding Rossmann-like Domain"/>
    <property type="match status" value="1"/>
</dbReference>
<dbReference type="InterPro" id="IPR036291">
    <property type="entry name" value="NAD(P)-bd_dom_sf"/>
</dbReference>
<sequence length="102" mass="10784">MGSVFTTNTSGPFFVTAAFLELLVKGANLRKGETSSVITISSAVSRIGLPMNVVRLFLSGSTFAYRVTKADVERLNKSMGAEFADQGPSESTLLPLAVLLPS</sequence>
<dbReference type="GO" id="GO:0016491">
    <property type="term" value="F:oxidoreductase activity"/>
    <property type="evidence" value="ECO:0007669"/>
    <property type="project" value="UniProtKB-KW"/>
</dbReference>
<keyword evidence="3" id="KW-0560">Oxidoreductase</keyword>
<gene>
    <name evidence="4" type="ORF">Hypma_001622</name>
</gene>
<protein>
    <submittedName>
        <fullName evidence="4">Uncharacterized protein</fullName>
    </submittedName>
</protein>
<dbReference type="PANTHER" id="PTHR43618:SF4">
    <property type="entry name" value="SHORT CHAIN DEHYDROGENASE_REDUCTASE FAMILY (AFU_ORTHOLOGUE AFUA_7G04540)"/>
    <property type="match status" value="1"/>
</dbReference>
<dbReference type="PANTHER" id="PTHR43618">
    <property type="entry name" value="7-ALPHA-HYDROXYSTEROID DEHYDROGENASE"/>
    <property type="match status" value="1"/>
</dbReference>
<keyword evidence="2" id="KW-0521">NADP</keyword>
<keyword evidence="5" id="KW-1185">Reference proteome</keyword>
<evidence type="ECO:0000256" key="1">
    <source>
        <dbReference type="ARBA" id="ARBA00006484"/>
    </source>
</evidence>
<dbReference type="InterPro" id="IPR052178">
    <property type="entry name" value="Sec_Metab_Biosynth_SDR"/>
</dbReference>
<dbReference type="SUPFAM" id="SSF51735">
    <property type="entry name" value="NAD(P)-binding Rossmann-fold domains"/>
    <property type="match status" value="1"/>
</dbReference>
<comment type="caution">
    <text evidence="4">The sequence shown here is derived from an EMBL/GenBank/DDBJ whole genome shotgun (WGS) entry which is preliminary data.</text>
</comment>
<proteinExistence type="inferred from homology"/>
<evidence type="ECO:0000313" key="5">
    <source>
        <dbReference type="Proteomes" id="UP000076154"/>
    </source>
</evidence>
<comment type="similarity">
    <text evidence="1">Belongs to the short-chain dehydrogenases/reductases (SDR) family.</text>
</comment>
<evidence type="ECO:0000256" key="2">
    <source>
        <dbReference type="ARBA" id="ARBA00022857"/>
    </source>
</evidence>
<dbReference type="InParanoid" id="A0A369JCL8"/>
<reference evidence="4" key="1">
    <citation type="submission" date="2018-04" db="EMBL/GenBank/DDBJ databases">
        <title>Whole genome sequencing of Hypsizygus marmoreus.</title>
        <authorList>
            <person name="Choi I.-G."/>
            <person name="Min B."/>
            <person name="Kim J.-G."/>
            <person name="Kim S."/>
            <person name="Oh Y.-L."/>
            <person name="Kong W.-S."/>
            <person name="Park H."/>
            <person name="Jeong J."/>
            <person name="Song E.-S."/>
        </authorList>
    </citation>
    <scope>NUCLEOTIDE SEQUENCE [LARGE SCALE GENOMIC DNA]</scope>
    <source>
        <strain evidence="4">51987-8</strain>
    </source>
</reference>
<evidence type="ECO:0000256" key="3">
    <source>
        <dbReference type="ARBA" id="ARBA00023002"/>
    </source>
</evidence>
<evidence type="ECO:0000313" key="4">
    <source>
        <dbReference type="EMBL" id="RDB17463.1"/>
    </source>
</evidence>
<organism evidence="4 5">
    <name type="scientific">Hypsizygus marmoreus</name>
    <name type="common">White beech mushroom</name>
    <name type="synonym">Agaricus marmoreus</name>
    <dbReference type="NCBI Taxonomy" id="39966"/>
    <lineage>
        <taxon>Eukaryota</taxon>
        <taxon>Fungi</taxon>
        <taxon>Dikarya</taxon>
        <taxon>Basidiomycota</taxon>
        <taxon>Agaricomycotina</taxon>
        <taxon>Agaricomycetes</taxon>
        <taxon>Agaricomycetidae</taxon>
        <taxon>Agaricales</taxon>
        <taxon>Tricholomatineae</taxon>
        <taxon>Lyophyllaceae</taxon>
        <taxon>Hypsizygus</taxon>
    </lineage>
</organism>
<accession>A0A369JCL8</accession>